<feature type="compositionally biased region" description="Low complexity" evidence="1">
    <location>
        <begin position="1322"/>
        <end position="1364"/>
    </location>
</feature>
<dbReference type="CDD" id="cd00022">
    <property type="entry name" value="BIR"/>
    <property type="match status" value="1"/>
</dbReference>
<evidence type="ECO:0000313" key="2">
    <source>
        <dbReference type="EMBL" id="VDI17110.1"/>
    </source>
</evidence>
<feature type="compositionally biased region" description="Polar residues" evidence="1">
    <location>
        <begin position="468"/>
        <end position="486"/>
    </location>
</feature>
<sequence>MKECKATPDFNTKQEYRHLLKVCKKNKAFRSILIAHKHEIYHSYNKYRCCMCVTDNVQCKHQCSRENEFQSMFIEQDEETCNITSNNHLCKYILRESISTQIMSFSLCSLFISVFSAHENGFYVPYINCFPNENYTERTYFLIKHIKDILCAVKRNVTNCCKLEHIQRELSVIKYNKLNGKWDKPKYMSNAVEDISTQSDPYSKVDTQDEELKRWFLHKKKKRKKKKQALKCLGKSNLDIIIMSTLGHDNLECRSNKIDTKHKNPILQKKKKVFLSLIEKLFKCKHEKRNANLNEYDFDGTTQSNNKRTEQCHDSITRGVSNESPIVTSGSAVQFNKGFCSNYDRCSNLKCVHFQNTRKVISLETEETNYVSVPISSASVTVHIEKEKEFDQSVILESGPLCYYRKQQNESLLSLDKCLSEKSMIDKVQISILREEHTDMSSCHTSEEIISLKRNLPLDNCSSHYPVNSDSSSAVLTGSSLPSTNSEYEEGGSANSDISLSDDSLNEEKIYVFAHPETVFRDLHPNQDQETNEDKTLDTDVSCANFDKVSETVETKDIHLVYDSKTCLDPSCTAHLEDKRNYPKFDFQIHPKLTEKESKETSLYKKKCEYEEKDLNEIDEEPKLNKTVKEAVVRENGKRLFERKLEIETDMNVIGKGVDEDNIDGENGARKRTVSNGDIYKEADLNENNNTFNSTEIFTTRVVTIQVKEDEESDLSKEDIIEDNNNELKLAEGIQEIEEKECMSHVKSEMSEIDTLEEENDKRDSEDLNKTVEKLKNGNFPSFVMLGSTLSDDTHPDCNRNITSKICGKNWQQNYLGIKSYACCPQFIRNSSCLLQRNGNNDDHFYSIHQTGKEKCKIWDANDVYMYNKTIGEAVEKQIASEKETTINQHLNDGIKTDENHFEPSFKDMDNKGQIRLGHTSMSINLDLEEFMRYMNSSTKPHYTNKEMSQRLKQLLRKLVVKTKIKSAKSVGTSKKKRIYKHTKRLTIEQLMRKFFNEMNAQFPNKGMDPSTKSLYDQIFRYLPFKHEQKLQVYPIHGLKQYFEQMSVPVSSRPAHAETMKFEWVRVRSFWSFPSNIRVSPIAMARVGFFYTGKCAECRCFCCGKVYREWRDGDDPYLIHQQISPNCFYLNGMESGNVPIHEEDRIKPRHLVEQTLYSANAPADNAQARALPGLNHSELSQIPVPQIPVAQERPFGSSQSGDFTFRPPESTQSGPVSQQTVINPPLPGYFAQTQQTSQNANQPTPASLPSVQQGSSPVQNVLSTPQGSGPSSSQNQPAIQTSITVGEQSREESTQPSVGSGTVAGSQESASATVSIGPSIQPPATAATTSGNTSTPSSTTSQPPPATTSASTTGTTGSSSSSTAVTEPSRSRFDPLGINFEKPRYPAYAVLTVRINTYNGWPNYLDQTPRVMATAGFFYAGK</sequence>
<dbReference type="EMBL" id="UYJE01003169">
    <property type="protein sequence ID" value="VDI17110.1"/>
    <property type="molecule type" value="Genomic_DNA"/>
</dbReference>
<dbReference type="OrthoDB" id="6143872at2759"/>
<reference evidence="2" key="1">
    <citation type="submission" date="2018-11" db="EMBL/GenBank/DDBJ databases">
        <authorList>
            <person name="Alioto T."/>
            <person name="Alioto T."/>
        </authorList>
    </citation>
    <scope>NUCLEOTIDE SEQUENCE</scope>
</reference>
<dbReference type="PANTHER" id="PTHR10044:SF139">
    <property type="entry name" value="DEATH-ASSOCIATED INHIBITOR OF APOPTOSIS 2"/>
    <property type="match status" value="1"/>
</dbReference>
<keyword evidence="3" id="KW-1185">Reference proteome</keyword>
<feature type="region of interest" description="Disordered" evidence="1">
    <location>
        <begin position="468"/>
        <end position="500"/>
    </location>
</feature>
<feature type="region of interest" description="Disordered" evidence="1">
    <location>
        <begin position="1192"/>
        <end position="1376"/>
    </location>
</feature>
<dbReference type="Pfam" id="PF00653">
    <property type="entry name" value="BIR"/>
    <property type="match status" value="1"/>
</dbReference>
<feature type="compositionally biased region" description="Polar residues" evidence="1">
    <location>
        <begin position="1278"/>
        <end position="1287"/>
    </location>
</feature>
<feature type="compositionally biased region" description="Low complexity" evidence="1">
    <location>
        <begin position="1263"/>
        <end position="1277"/>
    </location>
</feature>
<protein>
    <submittedName>
        <fullName evidence="2">Uncharacterized protein</fullName>
    </submittedName>
</protein>
<proteinExistence type="predicted"/>
<comment type="caution">
    <text evidence="2">The sequence shown here is derived from an EMBL/GenBank/DDBJ whole genome shotgun (WGS) entry which is preliminary data.</text>
</comment>
<evidence type="ECO:0000256" key="1">
    <source>
        <dbReference type="SAM" id="MobiDB-lite"/>
    </source>
</evidence>
<dbReference type="PANTHER" id="PTHR10044">
    <property type="entry name" value="INHIBITOR OF APOPTOSIS"/>
    <property type="match status" value="1"/>
</dbReference>
<dbReference type="InterPro" id="IPR050784">
    <property type="entry name" value="IAP"/>
</dbReference>
<dbReference type="SMART" id="SM00238">
    <property type="entry name" value="BIR"/>
    <property type="match status" value="1"/>
</dbReference>
<dbReference type="Gene3D" id="1.10.1170.10">
    <property type="entry name" value="Inhibitor Of Apoptosis Protein (2mihbC-IAP-1), Chain A"/>
    <property type="match status" value="2"/>
</dbReference>
<evidence type="ECO:0000313" key="3">
    <source>
        <dbReference type="Proteomes" id="UP000596742"/>
    </source>
</evidence>
<dbReference type="GO" id="GO:0005737">
    <property type="term" value="C:cytoplasm"/>
    <property type="evidence" value="ECO:0007669"/>
    <property type="project" value="TreeGrafter"/>
</dbReference>
<feature type="compositionally biased region" description="Polar residues" evidence="1">
    <location>
        <begin position="1294"/>
        <end position="1318"/>
    </location>
</feature>
<name>A0A8B6DC37_MYTGA</name>
<gene>
    <name evidence="2" type="ORF">MGAL_10B060686</name>
</gene>
<accession>A0A8B6DC37</accession>
<organism evidence="2 3">
    <name type="scientific">Mytilus galloprovincialis</name>
    <name type="common">Mediterranean mussel</name>
    <dbReference type="NCBI Taxonomy" id="29158"/>
    <lineage>
        <taxon>Eukaryota</taxon>
        <taxon>Metazoa</taxon>
        <taxon>Spiralia</taxon>
        <taxon>Lophotrochozoa</taxon>
        <taxon>Mollusca</taxon>
        <taxon>Bivalvia</taxon>
        <taxon>Autobranchia</taxon>
        <taxon>Pteriomorphia</taxon>
        <taxon>Mytilida</taxon>
        <taxon>Mytiloidea</taxon>
        <taxon>Mytilidae</taxon>
        <taxon>Mytilinae</taxon>
        <taxon>Mytilus</taxon>
    </lineage>
</organism>
<dbReference type="Proteomes" id="UP000596742">
    <property type="component" value="Unassembled WGS sequence"/>
</dbReference>
<feature type="compositionally biased region" description="Polar residues" evidence="1">
    <location>
        <begin position="1209"/>
        <end position="1222"/>
    </location>
</feature>
<dbReference type="SUPFAM" id="SSF57924">
    <property type="entry name" value="Inhibitor of apoptosis (IAP) repeat"/>
    <property type="match status" value="2"/>
</dbReference>
<feature type="compositionally biased region" description="Polar residues" evidence="1">
    <location>
        <begin position="1247"/>
        <end position="1262"/>
    </location>
</feature>
<dbReference type="PROSITE" id="PS50143">
    <property type="entry name" value="BIR_REPEAT_2"/>
    <property type="match status" value="1"/>
</dbReference>
<dbReference type="InterPro" id="IPR001370">
    <property type="entry name" value="BIR_rpt"/>
</dbReference>
<feature type="compositionally biased region" description="Low complexity" evidence="1">
    <location>
        <begin position="1231"/>
        <end position="1245"/>
    </location>
</feature>
<dbReference type="GO" id="GO:0005634">
    <property type="term" value="C:nucleus"/>
    <property type="evidence" value="ECO:0007669"/>
    <property type="project" value="TreeGrafter"/>
</dbReference>